<keyword evidence="2" id="KW-1185">Reference proteome</keyword>
<comment type="caution">
    <text evidence="1">The sequence shown here is derived from an EMBL/GenBank/DDBJ whole genome shotgun (WGS) entry which is preliminary data.</text>
</comment>
<organism evidence="1 2">
    <name type="scientific">Prunus dulcis</name>
    <name type="common">Almond</name>
    <name type="synonym">Amygdalus dulcis</name>
    <dbReference type="NCBI Taxonomy" id="3755"/>
    <lineage>
        <taxon>Eukaryota</taxon>
        <taxon>Viridiplantae</taxon>
        <taxon>Streptophyta</taxon>
        <taxon>Embryophyta</taxon>
        <taxon>Tracheophyta</taxon>
        <taxon>Spermatophyta</taxon>
        <taxon>Magnoliopsida</taxon>
        <taxon>eudicotyledons</taxon>
        <taxon>Gunneridae</taxon>
        <taxon>Pentapetalae</taxon>
        <taxon>rosids</taxon>
        <taxon>fabids</taxon>
        <taxon>Rosales</taxon>
        <taxon>Rosaceae</taxon>
        <taxon>Amygdaloideae</taxon>
        <taxon>Amygdaleae</taxon>
        <taxon>Prunus</taxon>
    </lineage>
</organism>
<accession>A0AAD4Z4C7</accession>
<reference evidence="1 2" key="1">
    <citation type="journal article" date="2022" name="G3 (Bethesda)">
        <title>Whole-genome sequence and methylome profiling of the almond [Prunus dulcis (Mill.) D.A. Webb] cultivar 'Nonpareil'.</title>
        <authorList>
            <person name="D'Amico-Willman K.M."/>
            <person name="Ouma W.Z."/>
            <person name="Meulia T."/>
            <person name="Sideli G.M."/>
            <person name="Gradziel T.M."/>
            <person name="Fresnedo-Ramirez J."/>
        </authorList>
    </citation>
    <scope>NUCLEOTIDE SEQUENCE [LARGE SCALE GENOMIC DNA]</scope>
    <source>
        <strain evidence="1">Clone GOH B32 T37-40</strain>
    </source>
</reference>
<dbReference type="AlphaFoldDB" id="A0AAD4Z4C7"/>
<protein>
    <submittedName>
        <fullName evidence="1">Uncharacterized protein</fullName>
    </submittedName>
</protein>
<sequence>MKVKVCSVDELPSCTKLSDDLFENEDEWYYQQSDSGNRMNEVYGHSKEVGEDEWYNGKECDEAMNYGTLQEETLSDLIVQSSADDQQDYTGSISNEAYGCSQVVGEDCTEQFGFIESPV</sequence>
<dbReference type="Proteomes" id="UP001054821">
    <property type="component" value="Chromosome 4"/>
</dbReference>
<proteinExistence type="predicted"/>
<gene>
    <name evidence="1" type="ORF">L3X38_021574</name>
</gene>
<name>A0AAD4Z4C7_PRUDU</name>
<evidence type="ECO:0000313" key="1">
    <source>
        <dbReference type="EMBL" id="KAI5331448.1"/>
    </source>
</evidence>
<evidence type="ECO:0000313" key="2">
    <source>
        <dbReference type="Proteomes" id="UP001054821"/>
    </source>
</evidence>
<dbReference type="EMBL" id="JAJFAZ020000004">
    <property type="protein sequence ID" value="KAI5331448.1"/>
    <property type="molecule type" value="Genomic_DNA"/>
</dbReference>